<dbReference type="Gene3D" id="3.90.1340.10">
    <property type="entry name" value="Phage tail collar domain"/>
    <property type="match status" value="1"/>
</dbReference>
<evidence type="ECO:0000313" key="4">
    <source>
        <dbReference type="EMBL" id="CAF4238265.1"/>
    </source>
</evidence>
<dbReference type="Proteomes" id="UP000663869">
    <property type="component" value="Unassembled WGS sequence"/>
</dbReference>
<proteinExistence type="predicted"/>
<gene>
    <name evidence="3" type="ORF">FME351_LOCUS492</name>
    <name evidence="4" type="ORF">TSG867_LOCUS2304</name>
</gene>
<feature type="signal peptide" evidence="1">
    <location>
        <begin position="1"/>
        <end position="18"/>
    </location>
</feature>
<evidence type="ECO:0000313" key="5">
    <source>
        <dbReference type="Proteomes" id="UP000663869"/>
    </source>
</evidence>
<reference evidence="3" key="1">
    <citation type="submission" date="2021-02" db="EMBL/GenBank/DDBJ databases">
        <authorList>
            <person name="Nowell W R."/>
        </authorList>
    </citation>
    <scope>NUCLEOTIDE SEQUENCE</scope>
</reference>
<accession>A0A817TFY9</accession>
<organism evidence="3 5">
    <name type="scientific">Rotaria socialis</name>
    <dbReference type="NCBI Taxonomy" id="392032"/>
    <lineage>
        <taxon>Eukaryota</taxon>
        <taxon>Metazoa</taxon>
        <taxon>Spiralia</taxon>
        <taxon>Gnathifera</taxon>
        <taxon>Rotifera</taxon>
        <taxon>Eurotatoria</taxon>
        <taxon>Bdelloidea</taxon>
        <taxon>Philodinida</taxon>
        <taxon>Philodinidae</taxon>
        <taxon>Rotaria</taxon>
    </lineage>
</organism>
<dbReference type="Pfam" id="PF07484">
    <property type="entry name" value="Collar"/>
    <property type="match status" value="1"/>
</dbReference>
<evidence type="ECO:0000259" key="2">
    <source>
        <dbReference type="Pfam" id="PF07484"/>
    </source>
</evidence>
<feature type="chain" id="PRO_5035614087" description="Phage tail collar domain-containing protein" evidence="1">
    <location>
        <begin position="19"/>
        <end position="218"/>
    </location>
</feature>
<dbReference type="AlphaFoldDB" id="A0A817TFY9"/>
<dbReference type="EMBL" id="CAJNYU010000011">
    <property type="protein sequence ID" value="CAF3312073.1"/>
    <property type="molecule type" value="Genomic_DNA"/>
</dbReference>
<feature type="domain" description="Phage tail collar" evidence="2">
    <location>
        <begin position="49"/>
        <end position="105"/>
    </location>
</feature>
<dbReference type="EMBL" id="CAJOBQ010000060">
    <property type="protein sequence ID" value="CAF4238265.1"/>
    <property type="molecule type" value="Genomic_DNA"/>
</dbReference>
<dbReference type="InterPro" id="IPR011083">
    <property type="entry name" value="Phage_tail_collar_dom"/>
</dbReference>
<dbReference type="SUPFAM" id="SSF88874">
    <property type="entry name" value="Receptor-binding domain of short tail fibre protein gp12"/>
    <property type="match status" value="1"/>
</dbReference>
<comment type="caution">
    <text evidence="3">The sequence shown here is derived from an EMBL/GenBank/DDBJ whole genome shotgun (WGS) entry which is preliminary data.</text>
</comment>
<evidence type="ECO:0000313" key="3">
    <source>
        <dbReference type="EMBL" id="CAF3312073.1"/>
    </source>
</evidence>
<dbReference type="InterPro" id="IPR037053">
    <property type="entry name" value="Phage_tail_collar_dom_sf"/>
</dbReference>
<dbReference type="Proteomes" id="UP000663862">
    <property type="component" value="Unassembled WGS sequence"/>
</dbReference>
<sequence length="218" mass="23651">MRLLLLLLVILKFSPATLENNSTKFVENASLDTLKSRVKISEQFQIPPGTIMAFAGAVTPNGWLRADGSGVHREKYPDLFNVIGDFYGSRDDAGIFNLPDLRGRVLVGTGKGIGLTHRKLGNDFGSEQHILTQSEMPTHVHPLDDPGHSHDMGSPTRGQIWGITVGSQQACYGVTNGGVTNNPPTLQSQTGIKMRSVGDGAPHNNMQPSIAMNYIIKY</sequence>
<name>A0A817TFY9_9BILA</name>
<protein>
    <recommendedName>
        <fullName evidence="2">Phage tail collar domain-containing protein</fullName>
    </recommendedName>
</protein>
<evidence type="ECO:0000256" key="1">
    <source>
        <dbReference type="SAM" id="SignalP"/>
    </source>
</evidence>
<keyword evidence="1" id="KW-0732">Signal</keyword>